<name>A0A816IKC5_BRANA</name>
<dbReference type="EMBL" id="HG994367">
    <property type="protein sequence ID" value="CAF1710845.1"/>
    <property type="molecule type" value="Genomic_DNA"/>
</dbReference>
<proteinExistence type="predicted"/>
<dbReference type="Proteomes" id="UP001295469">
    <property type="component" value="Chromosome C03"/>
</dbReference>
<gene>
    <name evidence="1" type="ORF">DARMORV10_C03P82430.1</name>
</gene>
<reference evidence="1" key="1">
    <citation type="submission" date="2021-01" db="EMBL/GenBank/DDBJ databases">
        <authorList>
            <consortium name="Genoscope - CEA"/>
            <person name="William W."/>
        </authorList>
    </citation>
    <scope>NUCLEOTIDE SEQUENCE</scope>
</reference>
<organism evidence="1">
    <name type="scientific">Brassica napus</name>
    <name type="common">Rape</name>
    <dbReference type="NCBI Taxonomy" id="3708"/>
    <lineage>
        <taxon>Eukaryota</taxon>
        <taxon>Viridiplantae</taxon>
        <taxon>Streptophyta</taxon>
        <taxon>Embryophyta</taxon>
        <taxon>Tracheophyta</taxon>
        <taxon>Spermatophyta</taxon>
        <taxon>Magnoliopsida</taxon>
        <taxon>eudicotyledons</taxon>
        <taxon>Gunneridae</taxon>
        <taxon>Pentapetalae</taxon>
        <taxon>rosids</taxon>
        <taxon>malvids</taxon>
        <taxon>Brassicales</taxon>
        <taxon>Brassicaceae</taxon>
        <taxon>Brassiceae</taxon>
        <taxon>Brassica</taxon>
    </lineage>
</organism>
<evidence type="ECO:0000313" key="1">
    <source>
        <dbReference type="EMBL" id="CAF1710845.1"/>
    </source>
</evidence>
<sequence length="87" mass="10238">MNELDLPSRLFETCFEPAGKKRVNNYFNLSWIEVIKSALENEDLAILNASQFGQVLQMGSHTFSVMAVLYLPYHLKWYSLYRIEWFA</sequence>
<accession>A0A816IKC5</accession>
<dbReference type="AlphaFoldDB" id="A0A816IKC5"/>
<protein>
    <submittedName>
        <fullName evidence="1">(rape) hypothetical protein</fullName>
    </submittedName>
</protein>